<name>A0A151JG90_9VIBR</name>
<comment type="caution">
    <text evidence="1">The sequence shown here is derived from an EMBL/GenBank/DDBJ whole genome shotgun (WGS) entry which is preliminary data.</text>
</comment>
<sequence>MFAACSFFPWQFVQVSRQIGIVYQREFLAVASIEFLDCSRLASLPQSRFGSFAFALSFSKMSYQNFQVFESHERQQSLNQFGF</sequence>
<protein>
    <submittedName>
        <fullName evidence="1">Uncharacterized protein</fullName>
    </submittedName>
</protein>
<gene>
    <name evidence="1" type="ORF">AUQ44_01955</name>
</gene>
<evidence type="ECO:0000313" key="1">
    <source>
        <dbReference type="EMBL" id="KYN24676.1"/>
    </source>
</evidence>
<dbReference type="Proteomes" id="UP000075349">
    <property type="component" value="Unassembled WGS sequence"/>
</dbReference>
<organism evidence="1 2">
    <name type="scientific">Vibrio cidicii</name>
    <dbReference type="NCBI Taxonomy" id="1763883"/>
    <lineage>
        <taxon>Bacteria</taxon>
        <taxon>Pseudomonadati</taxon>
        <taxon>Pseudomonadota</taxon>
        <taxon>Gammaproteobacteria</taxon>
        <taxon>Vibrionales</taxon>
        <taxon>Vibrionaceae</taxon>
        <taxon>Vibrio</taxon>
    </lineage>
</organism>
<dbReference type="AlphaFoldDB" id="A0A151JG90"/>
<dbReference type="EMBL" id="LOMK01000001">
    <property type="protein sequence ID" value="KYN24676.1"/>
    <property type="molecule type" value="Genomic_DNA"/>
</dbReference>
<evidence type="ECO:0000313" key="2">
    <source>
        <dbReference type="Proteomes" id="UP000075349"/>
    </source>
</evidence>
<reference evidence="2" key="1">
    <citation type="submission" date="2015-12" db="EMBL/GenBank/DDBJ databases">
        <authorList>
            <person name="Tarr C.L."/>
            <person name="Gladney L.M."/>
        </authorList>
    </citation>
    <scope>NUCLEOTIDE SEQUENCE [LARGE SCALE GENOMIC DNA]</scope>
    <source>
        <strain evidence="2">2756-81</strain>
    </source>
</reference>
<proteinExistence type="predicted"/>
<accession>A0A151JG90</accession>